<dbReference type="Pfam" id="PF00356">
    <property type="entry name" value="LacI"/>
    <property type="match status" value="1"/>
</dbReference>
<keyword evidence="6" id="KW-1185">Reference proteome</keyword>
<comment type="caution">
    <text evidence="5">The sequence shown here is derived from an EMBL/GenBank/DDBJ whole genome shotgun (WGS) entry which is preliminary data.</text>
</comment>
<dbReference type="PANTHER" id="PTHR30146">
    <property type="entry name" value="LACI-RELATED TRANSCRIPTIONAL REPRESSOR"/>
    <property type="match status" value="1"/>
</dbReference>
<evidence type="ECO:0000313" key="5">
    <source>
        <dbReference type="EMBL" id="MCS7484197.1"/>
    </source>
</evidence>
<protein>
    <submittedName>
        <fullName evidence="5">LacI family transcriptional regulator</fullName>
    </submittedName>
</protein>
<keyword evidence="3" id="KW-0804">Transcription</keyword>
<evidence type="ECO:0000256" key="1">
    <source>
        <dbReference type="ARBA" id="ARBA00023015"/>
    </source>
</evidence>
<sequence>MPGELVAPPQKAVTLEEVARVAGVSRATVSRVVNRVPTVDSSIRETVQQAIDATGYRPNLAARSLVTRRAGSVALVLPNEGRIFGDPFFGRVVEGAMGVVQPLGVHLVVTLAGSSTHEHLVADLRQGRLDGAILIHTHSGDPLPSMLANMRLPVVLSGRPVGRLRISHVDVDQAAGARLAAEHLVGLGRRRVATISGPLENPAAIDRLEGFRAAMADLGVVDVPWTEGDFSSESGARAAERLLAEHPDLDGLFVASDLMAHGALPVLRRAGRRVPEDVSVVGFDDSSSALVCDPPLTTVRQPVEDMAAEMVRLLLDHIDRPNRPVSSVVFAPTFVVRQSA</sequence>
<dbReference type="CDD" id="cd06267">
    <property type="entry name" value="PBP1_LacI_sugar_binding-like"/>
    <property type="match status" value="1"/>
</dbReference>
<evidence type="ECO:0000256" key="3">
    <source>
        <dbReference type="ARBA" id="ARBA00023163"/>
    </source>
</evidence>
<dbReference type="SUPFAM" id="SSF47413">
    <property type="entry name" value="lambda repressor-like DNA-binding domains"/>
    <property type="match status" value="1"/>
</dbReference>
<dbReference type="InterPro" id="IPR010982">
    <property type="entry name" value="Lambda_DNA-bd_dom_sf"/>
</dbReference>
<dbReference type="Gene3D" id="3.40.50.2300">
    <property type="match status" value="2"/>
</dbReference>
<dbReference type="PROSITE" id="PS00356">
    <property type="entry name" value="HTH_LACI_1"/>
    <property type="match status" value="1"/>
</dbReference>
<dbReference type="GO" id="GO:0000976">
    <property type="term" value="F:transcription cis-regulatory region binding"/>
    <property type="evidence" value="ECO:0007669"/>
    <property type="project" value="TreeGrafter"/>
</dbReference>
<dbReference type="InterPro" id="IPR000843">
    <property type="entry name" value="HTH_LacI"/>
</dbReference>
<dbReference type="SUPFAM" id="SSF53822">
    <property type="entry name" value="Periplasmic binding protein-like I"/>
    <property type="match status" value="1"/>
</dbReference>
<dbReference type="Gene3D" id="1.10.260.40">
    <property type="entry name" value="lambda repressor-like DNA-binding domains"/>
    <property type="match status" value="1"/>
</dbReference>
<evidence type="ECO:0000259" key="4">
    <source>
        <dbReference type="PROSITE" id="PS50932"/>
    </source>
</evidence>
<name>A0A9X2VXG1_9PSEU</name>
<dbReference type="Pfam" id="PF13377">
    <property type="entry name" value="Peripla_BP_3"/>
    <property type="match status" value="1"/>
</dbReference>
<dbReference type="Proteomes" id="UP001141259">
    <property type="component" value="Unassembled WGS sequence"/>
</dbReference>
<dbReference type="RefSeq" id="WP_259629648.1">
    <property type="nucleotide sequence ID" value="NZ_JANYMP010000042.1"/>
</dbReference>
<dbReference type="PRINTS" id="PR00036">
    <property type="entry name" value="HTHLACI"/>
</dbReference>
<dbReference type="GO" id="GO:0003700">
    <property type="term" value="F:DNA-binding transcription factor activity"/>
    <property type="evidence" value="ECO:0007669"/>
    <property type="project" value="TreeGrafter"/>
</dbReference>
<dbReference type="CDD" id="cd01392">
    <property type="entry name" value="HTH_LacI"/>
    <property type="match status" value="1"/>
</dbReference>
<dbReference type="SMART" id="SM00354">
    <property type="entry name" value="HTH_LACI"/>
    <property type="match status" value="1"/>
</dbReference>
<reference evidence="5" key="1">
    <citation type="submission" date="2022-08" db="EMBL/GenBank/DDBJ databases">
        <authorList>
            <person name="Tistechok S."/>
            <person name="Samborskyy M."/>
            <person name="Roman I."/>
        </authorList>
    </citation>
    <scope>NUCLEOTIDE SEQUENCE</scope>
    <source>
        <strain evidence="5">DSM 103496</strain>
    </source>
</reference>
<dbReference type="InterPro" id="IPR028082">
    <property type="entry name" value="Peripla_BP_I"/>
</dbReference>
<gene>
    <name evidence="5" type="ORF">NZH93_45835</name>
</gene>
<evidence type="ECO:0000256" key="2">
    <source>
        <dbReference type="ARBA" id="ARBA00023125"/>
    </source>
</evidence>
<organism evidence="5 6">
    <name type="scientific">Umezawaea endophytica</name>
    <dbReference type="NCBI Taxonomy" id="1654476"/>
    <lineage>
        <taxon>Bacteria</taxon>
        <taxon>Bacillati</taxon>
        <taxon>Actinomycetota</taxon>
        <taxon>Actinomycetes</taxon>
        <taxon>Pseudonocardiales</taxon>
        <taxon>Pseudonocardiaceae</taxon>
        <taxon>Umezawaea</taxon>
    </lineage>
</organism>
<dbReference type="EMBL" id="JANYMP010000042">
    <property type="protein sequence ID" value="MCS7484197.1"/>
    <property type="molecule type" value="Genomic_DNA"/>
</dbReference>
<keyword evidence="1" id="KW-0805">Transcription regulation</keyword>
<dbReference type="AlphaFoldDB" id="A0A9X2VXG1"/>
<keyword evidence="2" id="KW-0238">DNA-binding</keyword>
<evidence type="ECO:0000313" key="6">
    <source>
        <dbReference type="Proteomes" id="UP001141259"/>
    </source>
</evidence>
<dbReference type="InterPro" id="IPR046335">
    <property type="entry name" value="LacI/GalR-like_sensor"/>
</dbReference>
<proteinExistence type="predicted"/>
<dbReference type="PANTHER" id="PTHR30146:SF109">
    <property type="entry name" value="HTH-TYPE TRANSCRIPTIONAL REGULATOR GALS"/>
    <property type="match status" value="1"/>
</dbReference>
<dbReference type="PROSITE" id="PS50932">
    <property type="entry name" value="HTH_LACI_2"/>
    <property type="match status" value="1"/>
</dbReference>
<accession>A0A9X2VXG1</accession>
<feature type="domain" description="HTH lacI-type" evidence="4">
    <location>
        <begin position="13"/>
        <end position="67"/>
    </location>
</feature>